<dbReference type="EMBL" id="QHHQ01000005">
    <property type="protein sequence ID" value="RAH99184.1"/>
    <property type="molecule type" value="Genomic_DNA"/>
</dbReference>
<dbReference type="OrthoDB" id="7779285at2"/>
<sequence>MFPASTVISVYRNNDQVIVFRVSGLGEHPYDLEGGAFWASVYSGETPIHKTRLDGEDYAAYTLFAWAIDRYTTVDLARVRGNLAFRLTKIAANGEETTFLTGAFRVLSHPDPKDGETTYDITVSDQDTAVNVVVGDASGDALQARVDRIAAQAAAAQAQVAADAVTGAQDALALAATSVQPDRSIIAGEGLAEGGTLLSDVTLALSEASLASLAKADSAIPRTRKFSAGDGLTGGGDGTSDLTFSLDDASQAALVLAQRSRQAVASRAAIAGLSIPAGIDKLSVGGWATEGDTPTVDYAYAALEPMHDAKARSSNGRWFGAEAGKTVFQTVALFFAATDPLGTAWKAAPGHIVEAEGLQFRNSPGALAIAAAPGWVPNGPATPAHWGGSGAAQIAAAQAYAASVGTGPAKFDGNLTLDQNYWYALPGGNIATDGVGELVGATGFGGPNFFKLIDSAPAASWINFHGRVFDYEKVLPFRRGLRITGADTLGNVPNPGPDYLGYYGGFETSLEHDVVLNESGYNGDAGEPGRTNYSMYRPCLYQEGAGDAVVYRPLVRVGDGSGTGAAAVDKPSGAVYGGTIYAASDYIRLTYGEFHFEDQGRDVSVEGPNFVFERNNAAEENECSWSGFRMYSAGSEAVNIGFYFAGRWKSGIDFSNCLLTNGVAVALKKDQYIDLNGTHSRWPNRNTYRDQLPSGWKFGYTASEDAIEVYADGAAVARFGTDKVIFRKGADNPEIVGIQGAVATDELTFGRSGTDAVVRAAAGGTDDANLTVHTTLAGVTEAAFTVDGAGNLNLHKDGARLEMRDRPVLICDDGDPEGVVSATVGAIYLRTDGGVGATIYVKETGGSGSTGWAAK</sequence>
<name>A0A8B2NI10_9HYPH</name>
<reference evidence="1 2" key="1">
    <citation type="submission" date="2018-05" db="EMBL/GenBank/DDBJ databases">
        <title>Acuticoccus sediminis sp. nov., isolated from deep-sea sediment of Indian Ocean.</title>
        <authorList>
            <person name="Liu X."/>
            <person name="Lai Q."/>
            <person name="Du Y."/>
            <person name="Sun F."/>
            <person name="Zhang X."/>
            <person name="Wang S."/>
            <person name="Shao Z."/>
        </authorList>
    </citation>
    <scope>NUCLEOTIDE SEQUENCE [LARGE SCALE GENOMIC DNA]</scope>
    <source>
        <strain evidence="1 2">PTG4-2</strain>
    </source>
</reference>
<comment type="caution">
    <text evidence="1">The sequence shown here is derived from an EMBL/GenBank/DDBJ whole genome shotgun (WGS) entry which is preliminary data.</text>
</comment>
<accession>A0A8B2NI10</accession>
<gene>
    <name evidence="1" type="ORF">DLJ53_21805</name>
</gene>
<dbReference type="Proteomes" id="UP000249590">
    <property type="component" value="Unassembled WGS sequence"/>
</dbReference>
<organism evidence="1 2">
    <name type="scientific">Acuticoccus sediminis</name>
    <dbReference type="NCBI Taxonomy" id="2184697"/>
    <lineage>
        <taxon>Bacteria</taxon>
        <taxon>Pseudomonadati</taxon>
        <taxon>Pseudomonadota</taxon>
        <taxon>Alphaproteobacteria</taxon>
        <taxon>Hyphomicrobiales</taxon>
        <taxon>Amorphaceae</taxon>
        <taxon>Acuticoccus</taxon>
    </lineage>
</organism>
<protein>
    <submittedName>
        <fullName evidence="1">Uncharacterized protein</fullName>
    </submittedName>
</protein>
<dbReference type="AlphaFoldDB" id="A0A8B2NI10"/>
<evidence type="ECO:0000313" key="2">
    <source>
        <dbReference type="Proteomes" id="UP000249590"/>
    </source>
</evidence>
<evidence type="ECO:0000313" key="1">
    <source>
        <dbReference type="EMBL" id="RAH99184.1"/>
    </source>
</evidence>
<proteinExistence type="predicted"/>
<dbReference type="RefSeq" id="WP_111349243.1">
    <property type="nucleotide sequence ID" value="NZ_QHHQ01000005.1"/>
</dbReference>
<keyword evidence="2" id="KW-1185">Reference proteome</keyword>